<keyword evidence="6" id="KW-1185">Reference proteome</keyword>
<evidence type="ECO:0000256" key="1">
    <source>
        <dbReference type="ARBA" id="ARBA00022723"/>
    </source>
</evidence>
<gene>
    <name evidence="5" type="ORF">POL67_42920</name>
</gene>
<evidence type="ECO:0000313" key="6">
    <source>
        <dbReference type="Proteomes" id="UP001221411"/>
    </source>
</evidence>
<dbReference type="Proteomes" id="UP001221411">
    <property type="component" value="Unassembled WGS sequence"/>
</dbReference>
<keyword evidence="1 3" id="KW-0479">Metal-binding</keyword>
<reference evidence="5 6" key="1">
    <citation type="submission" date="2022-11" db="EMBL/GenBank/DDBJ databases">
        <title>Minimal conservation of predation-associated metabolite biosynthetic gene clusters underscores biosynthetic potential of Myxococcota including descriptions for ten novel species: Archangium lansinium sp. nov., Myxococcus landrumus sp. nov., Nannocystis bai.</title>
        <authorList>
            <person name="Ahearne A."/>
            <person name="Stevens C."/>
            <person name="Dowd S."/>
        </authorList>
    </citation>
    <scope>NUCLEOTIDE SEQUENCE [LARGE SCALE GENOMIC DNA]</scope>
    <source>
        <strain evidence="5 6">RJM3</strain>
    </source>
</reference>
<comment type="caution">
    <text evidence="5">The sequence shown here is derived from an EMBL/GenBank/DDBJ whole genome shotgun (WGS) entry which is preliminary data.</text>
</comment>
<keyword evidence="2 3" id="KW-0408">Iron</keyword>
<name>A0ABT5F240_9BACT</name>
<organism evidence="5 6">
    <name type="scientific">Polyangium mundeleinium</name>
    <dbReference type="NCBI Taxonomy" id="2995306"/>
    <lineage>
        <taxon>Bacteria</taxon>
        <taxon>Pseudomonadati</taxon>
        <taxon>Myxococcota</taxon>
        <taxon>Polyangia</taxon>
        <taxon>Polyangiales</taxon>
        <taxon>Polyangiaceae</taxon>
        <taxon>Polyangium</taxon>
    </lineage>
</organism>
<dbReference type="EMBL" id="JAQNDO010000001">
    <property type="protein sequence ID" value="MDC0748159.1"/>
    <property type="molecule type" value="Genomic_DNA"/>
</dbReference>
<feature type="domain" description="Cytochrome c" evidence="4">
    <location>
        <begin position="442"/>
        <end position="569"/>
    </location>
</feature>
<dbReference type="InterPro" id="IPR009056">
    <property type="entry name" value="Cyt_c-like_dom"/>
</dbReference>
<protein>
    <recommendedName>
        <fullName evidence="4">Cytochrome c domain-containing protein</fullName>
    </recommendedName>
</protein>
<accession>A0ABT5F240</accession>
<evidence type="ECO:0000259" key="4">
    <source>
        <dbReference type="PROSITE" id="PS51007"/>
    </source>
</evidence>
<dbReference type="PROSITE" id="PS51007">
    <property type="entry name" value="CYTC"/>
    <property type="match status" value="1"/>
</dbReference>
<proteinExistence type="predicted"/>
<evidence type="ECO:0000313" key="5">
    <source>
        <dbReference type="EMBL" id="MDC0748159.1"/>
    </source>
</evidence>
<dbReference type="RefSeq" id="WP_271926970.1">
    <property type="nucleotide sequence ID" value="NZ_JAQNDO010000001.1"/>
</dbReference>
<evidence type="ECO:0000256" key="3">
    <source>
        <dbReference type="PROSITE-ProRule" id="PRU00433"/>
    </source>
</evidence>
<keyword evidence="3" id="KW-0349">Heme</keyword>
<dbReference type="PROSITE" id="PS51257">
    <property type="entry name" value="PROKAR_LIPOPROTEIN"/>
    <property type="match status" value="1"/>
</dbReference>
<evidence type="ECO:0000256" key="2">
    <source>
        <dbReference type="ARBA" id="ARBA00023004"/>
    </source>
</evidence>
<sequence length="587" mass="62399">MRAIGAPTDRLRSFHGAIPARLSILLLLGVGACGPSEEPVHENAEAIGGKPAEQPLVINIDRSLMITDLPTLEAKDSKGNFLFSLERVLGQLAATSGSNPGGLDAVKLYQSIFDTNNTKAGGFLSDGQHCDDEKDANGRPVLNGFPIECPRQEGALADLSKHNPYCSGPGCDPYTPIAIANRFDLAPGNGQNCGQFRIIFAKGSQESPLKTAGNQLLLNRNLLIFEAILPNPKPAFGLKGCAKVAELWAGLTNMHKPSERAEELERFFFKGASGFPAALRWEHFTGEWDPQTGEALSGQIRSNQFLNDAAVGGLGQPWQLREYHLRRSCNGKAKKQNCKAEVRMVPTQVNPEASLFSDNNTSPRAISFRNPNNATGFISQVPALALSDPNLFNMNRLGKEFNGGQSTSQPALLPGGTPVVNDTNYNFVFNPNGAFAAKIQAKLNAIGSSLTPAEIVRRAQSQACGGCHELATSTAPIFGGVANAERLGGGIVWPNVAPGPESAPGVRPLAFTQVSDSVLVPTATGVTCNKACTAEPDSCQCAWAVSPALATAFLPFRRDYLVDYLQSLPGKGNPHGRGEGEGDGELF</sequence>